<dbReference type="InterPro" id="IPR006879">
    <property type="entry name" value="YdjC-like"/>
</dbReference>
<evidence type="ECO:0000313" key="6">
    <source>
        <dbReference type="EMBL" id="RHW55161.1"/>
    </source>
</evidence>
<keyword evidence="4" id="KW-0460">Magnesium</keyword>
<accession>A0A396SZG5</accession>
<evidence type="ECO:0000256" key="5">
    <source>
        <dbReference type="ARBA" id="ARBA00023277"/>
    </source>
</evidence>
<dbReference type="EMBL" id="QOCV01000002">
    <property type="protein sequence ID" value="RHW55161.1"/>
    <property type="molecule type" value="Genomic_DNA"/>
</dbReference>
<evidence type="ECO:0000313" key="7">
    <source>
        <dbReference type="Proteomes" id="UP000265862"/>
    </source>
</evidence>
<dbReference type="PANTHER" id="PTHR31609">
    <property type="entry name" value="YDJC DEACETYLASE FAMILY MEMBER"/>
    <property type="match status" value="1"/>
</dbReference>
<reference evidence="6 7" key="1">
    <citation type="submission" date="2018-07" db="EMBL/GenBank/DDBJ databases">
        <title>Genome sequences of six Lactobacillus spp. isolated from bumble bee guts.</title>
        <authorList>
            <person name="Motta E.V.S."/>
            <person name="Moran N.A."/>
        </authorList>
    </citation>
    <scope>NUCLEOTIDE SEQUENCE [LARGE SCALE GENOMIC DNA]</scope>
    <source>
        <strain evidence="6 7">OCC3</strain>
    </source>
</reference>
<keyword evidence="2" id="KW-0479">Metal-binding</keyword>
<dbReference type="AlphaFoldDB" id="A0A396SZG5"/>
<comment type="cofactor">
    <cofactor evidence="1">
        <name>Mg(2+)</name>
        <dbReference type="ChEBI" id="CHEBI:18420"/>
    </cofactor>
</comment>
<keyword evidence="5" id="KW-0119">Carbohydrate metabolism</keyword>
<keyword evidence="3" id="KW-0378">Hydrolase</keyword>
<dbReference type="GO" id="GO:0016787">
    <property type="term" value="F:hydrolase activity"/>
    <property type="evidence" value="ECO:0007669"/>
    <property type="project" value="UniProtKB-KW"/>
</dbReference>
<proteinExistence type="predicted"/>
<dbReference type="Gene3D" id="3.20.20.370">
    <property type="entry name" value="Glycoside hydrolase/deacetylase"/>
    <property type="match status" value="1"/>
</dbReference>
<dbReference type="SUPFAM" id="SSF88713">
    <property type="entry name" value="Glycoside hydrolase/deacetylase"/>
    <property type="match status" value="1"/>
</dbReference>
<protein>
    <recommendedName>
        <fullName evidence="8">ChbG/HpnK family deacetylase</fullName>
    </recommendedName>
</protein>
<comment type="caution">
    <text evidence="6">The sequence shown here is derived from an EMBL/GenBank/DDBJ whole genome shotgun (WGS) entry which is preliminary data.</text>
</comment>
<sequence>MMHNLIIRADDLGYSKGVNYGIYESIKNGVINNVGVMVNMKDTLHGLDLLKDFDFDIGMHTVICAGRPLTDPKLIPSLVTEDGYFKPSRVYRQSKHDLVNLDEVVVEIEAQYKFFKKIVGKKPDYFEAHAVYSENLLKGLEIVADKYDLPLLPFDLNLNPVKFKKETTIINYMDSMKPNYNPYKTFNNAVKFAFNSSPNYVPMMVCHPGFLDQSILQQSSLTLPRTQEVDFLCDAQVCNQIDQKDIHLVRYSELN</sequence>
<dbReference type="Pfam" id="PF04794">
    <property type="entry name" value="YdjC"/>
    <property type="match status" value="1"/>
</dbReference>
<evidence type="ECO:0000256" key="1">
    <source>
        <dbReference type="ARBA" id="ARBA00001946"/>
    </source>
</evidence>
<dbReference type="InterPro" id="IPR011330">
    <property type="entry name" value="Glyco_hydro/deAcase_b/a-brl"/>
</dbReference>
<evidence type="ECO:0000256" key="4">
    <source>
        <dbReference type="ARBA" id="ARBA00022842"/>
    </source>
</evidence>
<gene>
    <name evidence="6" type="ORF">DS835_00870</name>
</gene>
<evidence type="ECO:0000256" key="3">
    <source>
        <dbReference type="ARBA" id="ARBA00022801"/>
    </source>
</evidence>
<dbReference type="GO" id="GO:0019213">
    <property type="term" value="F:deacetylase activity"/>
    <property type="evidence" value="ECO:0007669"/>
    <property type="project" value="TreeGrafter"/>
</dbReference>
<dbReference type="RefSeq" id="WP_118897525.1">
    <property type="nucleotide sequence ID" value="NZ_QOCV01000002.1"/>
</dbReference>
<dbReference type="GO" id="GO:0046872">
    <property type="term" value="F:metal ion binding"/>
    <property type="evidence" value="ECO:0007669"/>
    <property type="project" value="UniProtKB-KW"/>
</dbReference>
<dbReference type="Proteomes" id="UP000265862">
    <property type="component" value="Unassembled WGS sequence"/>
</dbReference>
<dbReference type="PANTHER" id="PTHR31609:SF1">
    <property type="entry name" value="CARBOHYDRATE DEACETYLASE"/>
    <property type="match status" value="1"/>
</dbReference>
<name>A0A396SZG5_9LACO</name>
<evidence type="ECO:0000256" key="2">
    <source>
        <dbReference type="ARBA" id="ARBA00022723"/>
    </source>
</evidence>
<evidence type="ECO:0008006" key="8">
    <source>
        <dbReference type="Google" id="ProtNLM"/>
    </source>
</evidence>
<dbReference type="CDD" id="cd10805">
    <property type="entry name" value="YdjC_like_1"/>
    <property type="match status" value="1"/>
</dbReference>
<dbReference type="GO" id="GO:0005975">
    <property type="term" value="P:carbohydrate metabolic process"/>
    <property type="evidence" value="ECO:0007669"/>
    <property type="project" value="InterPro"/>
</dbReference>
<organism evidence="6 7">
    <name type="scientific">Lactobacillus bombicola</name>
    <dbReference type="NCBI Taxonomy" id="1505723"/>
    <lineage>
        <taxon>Bacteria</taxon>
        <taxon>Bacillati</taxon>
        <taxon>Bacillota</taxon>
        <taxon>Bacilli</taxon>
        <taxon>Lactobacillales</taxon>
        <taxon>Lactobacillaceae</taxon>
        <taxon>Lactobacillus</taxon>
    </lineage>
</organism>